<feature type="domain" description="ABC transporter" evidence="4">
    <location>
        <begin position="4"/>
        <end position="235"/>
    </location>
</feature>
<evidence type="ECO:0000313" key="6">
    <source>
        <dbReference type="Proteomes" id="UP000576225"/>
    </source>
</evidence>
<name>A0A848AXR2_9BACT</name>
<dbReference type="Pfam" id="PF08402">
    <property type="entry name" value="TOBE_2"/>
    <property type="match status" value="1"/>
</dbReference>
<evidence type="ECO:0000256" key="3">
    <source>
        <dbReference type="ARBA" id="ARBA00022840"/>
    </source>
</evidence>
<dbReference type="AlphaFoldDB" id="A0A848AXR2"/>
<accession>A0A848AXR2</accession>
<dbReference type="FunFam" id="3.40.50.300:FF:000042">
    <property type="entry name" value="Maltose/maltodextrin ABC transporter, ATP-binding protein"/>
    <property type="match status" value="1"/>
</dbReference>
<protein>
    <submittedName>
        <fullName evidence="5">ABC transporter ATP-binding protein</fullName>
    </submittedName>
</protein>
<dbReference type="GO" id="GO:0016887">
    <property type="term" value="F:ATP hydrolysis activity"/>
    <property type="evidence" value="ECO:0007669"/>
    <property type="project" value="InterPro"/>
</dbReference>
<keyword evidence="3 5" id="KW-0067">ATP-binding</keyword>
<dbReference type="InterPro" id="IPR027417">
    <property type="entry name" value="P-loop_NTPase"/>
</dbReference>
<dbReference type="InterPro" id="IPR008995">
    <property type="entry name" value="Mo/tungstate-bd_C_term_dom"/>
</dbReference>
<dbReference type="SMART" id="SM00382">
    <property type="entry name" value="AAA"/>
    <property type="match status" value="1"/>
</dbReference>
<evidence type="ECO:0000256" key="2">
    <source>
        <dbReference type="ARBA" id="ARBA00022741"/>
    </source>
</evidence>
<evidence type="ECO:0000313" key="5">
    <source>
        <dbReference type="EMBL" id="NMD88018.1"/>
    </source>
</evidence>
<dbReference type="GO" id="GO:0005524">
    <property type="term" value="F:ATP binding"/>
    <property type="evidence" value="ECO:0007669"/>
    <property type="project" value="UniProtKB-KW"/>
</dbReference>
<dbReference type="Pfam" id="PF00005">
    <property type="entry name" value="ABC_tran"/>
    <property type="match status" value="1"/>
</dbReference>
<reference evidence="5 6" key="1">
    <citation type="submission" date="2020-04" db="EMBL/GenBank/DDBJ databases">
        <authorList>
            <person name="Hitch T.C.A."/>
            <person name="Wylensek D."/>
            <person name="Clavel T."/>
        </authorList>
    </citation>
    <scope>NUCLEOTIDE SEQUENCE [LARGE SCALE GENOMIC DNA]</scope>
    <source>
        <strain evidence="5 6">COR2-253-APC-1A</strain>
    </source>
</reference>
<dbReference type="SUPFAM" id="SSF52540">
    <property type="entry name" value="P-loop containing nucleoside triphosphate hydrolases"/>
    <property type="match status" value="1"/>
</dbReference>
<dbReference type="PROSITE" id="PS50893">
    <property type="entry name" value="ABC_TRANSPORTER_2"/>
    <property type="match status" value="1"/>
</dbReference>
<dbReference type="PANTHER" id="PTHR42781:SF4">
    <property type="entry name" value="SPERMIDINE_PUTRESCINE IMPORT ATP-BINDING PROTEIN POTA"/>
    <property type="match status" value="1"/>
</dbReference>
<dbReference type="InterPro" id="IPR003439">
    <property type="entry name" value="ABC_transporter-like_ATP-bd"/>
</dbReference>
<dbReference type="InterPro" id="IPR013611">
    <property type="entry name" value="Transp-assoc_OB_typ2"/>
</dbReference>
<dbReference type="EMBL" id="JABAEW010000035">
    <property type="protein sequence ID" value="NMD88018.1"/>
    <property type="molecule type" value="Genomic_DNA"/>
</dbReference>
<evidence type="ECO:0000256" key="1">
    <source>
        <dbReference type="ARBA" id="ARBA00022448"/>
    </source>
</evidence>
<dbReference type="Proteomes" id="UP000576225">
    <property type="component" value="Unassembled WGS sequence"/>
</dbReference>
<comment type="caution">
    <text evidence="5">The sequence shown here is derived from an EMBL/GenBank/DDBJ whole genome shotgun (WGS) entry which is preliminary data.</text>
</comment>
<dbReference type="InterPro" id="IPR017871">
    <property type="entry name" value="ABC_transporter-like_CS"/>
</dbReference>
<dbReference type="InterPro" id="IPR050093">
    <property type="entry name" value="ABC_SmlMolc_Importer"/>
</dbReference>
<dbReference type="GO" id="GO:0043190">
    <property type="term" value="C:ATP-binding cassette (ABC) transporter complex"/>
    <property type="evidence" value="ECO:0007669"/>
    <property type="project" value="InterPro"/>
</dbReference>
<dbReference type="InterPro" id="IPR003593">
    <property type="entry name" value="AAA+_ATPase"/>
</dbReference>
<dbReference type="RefSeq" id="WP_168963281.1">
    <property type="nucleotide sequence ID" value="NZ_DBFOHU010000168.1"/>
</dbReference>
<keyword evidence="1" id="KW-0813">Transport</keyword>
<dbReference type="PANTHER" id="PTHR42781">
    <property type="entry name" value="SPERMIDINE/PUTRESCINE IMPORT ATP-BINDING PROTEIN POTA"/>
    <property type="match status" value="1"/>
</dbReference>
<organism evidence="5 6">
    <name type="scientific">Victivallis vadensis</name>
    <dbReference type="NCBI Taxonomy" id="172901"/>
    <lineage>
        <taxon>Bacteria</taxon>
        <taxon>Pseudomonadati</taxon>
        <taxon>Lentisphaerota</taxon>
        <taxon>Lentisphaeria</taxon>
        <taxon>Victivallales</taxon>
        <taxon>Victivallaceae</taxon>
        <taxon>Victivallis</taxon>
    </lineage>
</organism>
<keyword evidence="2" id="KW-0547">Nucleotide-binding</keyword>
<dbReference type="SUPFAM" id="SSF50331">
    <property type="entry name" value="MOP-like"/>
    <property type="match status" value="1"/>
</dbReference>
<dbReference type="GO" id="GO:0140359">
    <property type="term" value="F:ABC-type transporter activity"/>
    <property type="evidence" value="ECO:0007669"/>
    <property type="project" value="UniProtKB-ARBA"/>
</dbReference>
<sequence length="348" mass="38428">MTSVTITGISKSYQAGVPVLKPIDLTIQAGELFFLLGPSGCGKSTLLRILAGLVEPDGGSIRFNGREITRLPAEKRRAAMVFQNYALWPHLTVFENVAFGLRAEGADNAKIRKEVADALELVQLADCAERKIPSLSGGQQQRVALARALAMRPDLLLLDEPLSNLDARLRDTMRREIRRIAKERELTAIYVTHDRQEALSMADRLAVMHQGILQQVGAPEEVYNLPVNRFVAGFLGDANFIDGTVTENGLFQSHFGEFRLAETAFRPETGRKITAAIRPERIRFAAQKGAHTFSAKLTDRTFLGECCEWKFDADGLALEVTESAPPMRRIGDVCELEFDPGHLIALQG</sequence>
<gene>
    <name evidence="5" type="ORF">HF882_15630</name>
</gene>
<dbReference type="Gene3D" id="3.40.50.300">
    <property type="entry name" value="P-loop containing nucleotide triphosphate hydrolases"/>
    <property type="match status" value="1"/>
</dbReference>
<evidence type="ECO:0000259" key="4">
    <source>
        <dbReference type="PROSITE" id="PS50893"/>
    </source>
</evidence>
<dbReference type="Gene3D" id="2.40.50.100">
    <property type="match status" value="1"/>
</dbReference>
<dbReference type="PROSITE" id="PS00211">
    <property type="entry name" value="ABC_TRANSPORTER_1"/>
    <property type="match status" value="1"/>
</dbReference>
<proteinExistence type="predicted"/>